<dbReference type="SUPFAM" id="SSF51230">
    <property type="entry name" value="Single hybrid motif"/>
    <property type="match status" value="1"/>
</dbReference>
<dbReference type="Pfam" id="PF00364">
    <property type="entry name" value="Biotin_lipoyl"/>
    <property type="match status" value="1"/>
</dbReference>
<evidence type="ECO:0000313" key="4">
    <source>
        <dbReference type="Proteomes" id="UP001597024"/>
    </source>
</evidence>
<dbReference type="PANTHER" id="PTHR45266:SF3">
    <property type="entry name" value="OXALOACETATE DECARBOXYLASE ALPHA CHAIN"/>
    <property type="match status" value="1"/>
</dbReference>
<dbReference type="InterPro" id="IPR050709">
    <property type="entry name" value="Biotin_Carboxyl_Carrier/Decarb"/>
</dbReference>
<dbReference type="Proteomes" id="UP001597024">
    <property type="component" value="Unassembled WGS sequence"/>
</dbReference>
<keyword evidence="4" id="KW-1185">Reference proteome</keyword>
<evidence type="ECO:0000313" key="3">
    <source>
        <dbReference type="EMBL" id="MFD0888458.1"/>
    </source>
</evidence>
<feature type="domain" description="Lipoyl-binding" evidence="2">
    <location>
        <begin position="12"/>
        <end position="87"/>
    </location>
</feature>
<dbReference type="InterPro" id="IPR001882">
    <property type="entry name" value="Biotin_BS"/>
</dbReference>
<dbReference type="InterPro" id="IPR000089">
    <property type="entry name" value="Biotin_lipoyl"/>
</dbReference>
<organism evidence="3 4">
    <name type="scientific">Streptosporangium algeriense</name>
    <dbReference type="NCBI Taxonomy" id="1682748"/>
    <lineage>
        <taxon>Bacteria</taxon>
        <taxon>Bacillati</taxon>
        <taxon>Actinomycetota</taxon>
        <taxon>Actinomycetes</taxon>
        <taxon>Streptosporangiales</taxon>
        <taxon>Streptosporangiaceae</taxon>
        <taxon>Streptosporangium</taxon>
    </lineage>
</organism>
<dbReference type="Gene3D" id="2.40.50.100">
    <property type="match status" value="1"/>
</dbReference>
<dbReference type="PROSITE" id="PS00188">
    <property type="entry name" value="BIOTIN"/>
    <property type="match status" value="1"/>
</dbReference>
<dbReference type="CDD" id="cd06850">
    <property type="entry name" value="biotinyl_domain"/>
    <property type="match status" value="1"/>
</dbReference>
<accession>A0ABW3E0F8</accession>
<name>A0ABW3E0F8_9ACTN</name>
<evidence type="ECO:0000259" key="2">
    <source>
        <dbReference type="PROSITE" id="PS50968"/>
    </source>
</evidence>
<dbReference type="EMBL" id="JBHTHX010001341">
    <property type="protein sequence ID" value="MFD0888458.1"/>
    <property type="molecule type" value="Genomic_DNA"/>
</dbReference>
<feature type="non-terminal residue" evidence="3">
    <location>
        <position position="1"/>
    </location>
</feature>
<dbReference type="PROSITE" id="PS50968">
    <property type="entry name" value="BIOTINYL_LIPOYL"/>
    <property type="match status" value="1"/>
</dbReference>
<dbReference type="PANTHER" id="PTHR45266">
    <property type="entry name" value="OXALOACETATE DECARBOXYLASE ALPHA CHAIN"/>
    <property type="match status" value="1"/>
</dbReference>
<protein>
    <submittedName>
        <fullName evidence="3">Acetyl-CoA carboxylase biotin carboxyl carrier protein subunit</fullName>
    </submittedName>
</protein>
<reference evidence="4" key="1">
    <citation type="journal article" date="2019" name="Int. J. Syst. Evol. Microbiol.">
        <title>The Global Catalogue of Microorganisms (GCM) 10K type strain sequencing project: providing services to taxonomists for standard genome sequencing and annotation.</title>
        <authorList>
            <consortium name="The Broad Institute Genomics Platform"/>
            <consortium name="The Broad Institute Genome Sequencing Center for Infectious Disease"/>
            <person name="Wu L."/>
            <person name="Ma J."/>
        </authorList>
    </citation>
    <scope>NUCLEOTIDE SEQUENCE [LARGE SCALE GENOMIC DNA]</scope>
    <source>
        <strain evidence="4">CCUG 62974</strain>
    </source>
</reference>
<comment type="caution">
    <text evidence="3">The sequence shown here is derived from an EMBL/GenBank/DDBJ whole genome shotgun (WGS) entry which is preliminary data.</text>
</comment>
<keyword evidence="1" id="KW-0092">Biotin</keyword>
<gene>
    <name evidence="3" type="ORF">ACFQ08_28320</name>
</gene>
<sequence>ARRPRRQAAKAGGTAGGADAVTSPMQGTIVKVAVGNGDRVATGDLIVVLEAMKMEQPLFAHKAGTVAQLDMGVGDAVSGGHVLCLLHD</sequence>
<dbReference type="InterPro" id="IPR011053">
    <property type="entry name" value="Single_hybrid_motif"/>
</dbReference>
<proteinExistence type="predicted"/>
<evidence type="ECO:0000256" key="1">
    <source>
        <dbReference type="ARBA" id="ARBA00023267"/>
    </source>
</evidence>